<evidence type="ECO:0008006" key="5">
    <source>
        <dbReference type="Google" id="ProtNLM"/>
    </source>
</evidence>
<feature type="compositionally biased region" description="Polar residues" evidence="1">
    <location>
        <begin position="52"/>
        <end position="63"/>
    </location>
</feature>
<keyword evidence="2" id="KW-1133">Transmembrane helix</keyword>
<dbReference type="EMBL" id="JAIQCV010000008">
    <property type="protein sequence ID" value="KAH1074384.1"/>
    <property type="molecule type" value="Genomic_DNA"/>
</dbReference>
<dbReference type="PANTHER" id="PTHR37206">
    <property type="entry name" value="TRANSMEMBRANE PROTEIN"/>
    <property type="match status" value="1"/>
</dbReference>
<accession>A0A9D3V8D4</accession>
<evidence type="ECO:0000313" key="4">
    <source>
        <dbReference type="Proteomes" id="UP000828251"/>
    </source>
</evidence>
<comment type="caution">
    <text evidence="3">The sequence shown here is derived from an EMBL/GenBank/DDBJ whole genome shotgun (WGS) entry which is preliminary data.</text>
</comment>
<name>A0A9D3V8D4_9ROSI</name>
<keyword evidence="4" id="KW-1185">Reference proteome</keyword>
<gene>
    <name evidence="3" type="ORF">J1N35_026712</name>
</gene>
<feature type="compositionally biased region" description="Polar residues" evidence="1">
    <location>
        <begin position="20"/>
        <end position="31"/>
    </location>
</feature>
<feature type="region of interest" description="Disordered" evidence="1">
    <location>
        <begin position="18"/>
        <end position="67"/>
    </location>
</feature>
<evidence type="ECO:0000256" key="1">
    <source>
        <dbReference type="SAM" id="MobiDB-lite"/>
    </source>
</evidence>
<keyword evidence="2" id="KW-0812">Transmembrane</keyword>
<feature type="transmembrane region" description="Helical" evidence="2">
    <location>
        <begin position="90"/>
        <end position="116"/>
    </location>
</feature>
<dbReference type="AlphaFoldDB" id="A0A9D3V8D4"/>
<protein>
    <recommendedName>
        <fullName evidence="5">Transmembrane protein</fullName>
    </recommendedName>
</protein>
<dbReference type="PANTHER" id="PTHR37206:SF4">
    <property type="entry name" value="TRANSMEMBRANE PROTEIN"/>
    <property type="match status" value="1"/>
</dbReference>
<proteinExistence type="predicted"/>
<evidence type="ECO:0000313" key="3">
    <source>
        <dbReference type="EMBL" id="KAH1074384.1"/>
    </source>
</evidence>
<organism evidence="3 4">
    <name type="scientific">Gossypium stocksii</name>
    <dbReference type="NCBI Taxonomy" id="47602"/>
    <lineage>
        <taxon>Eukaryota</taxon>
        <taxon>Viridiplantae</taxon>
        <taxon>Streptophyta</taxon>
        <taxon>Embryophyta</taxon>
        <taxon>Tracheophyta</taxon>
        <taxon>Spermatophyta</taxon>
        <taxon>Magnoliopsida</taxon>
        <taxon>eudicotyledons</taxon>
        <taxon>Gunneridae</taxon>
        <taxon>Pentapetalae</taxon>
        <taxon>rosids</taxon>
        <taxon>malvids</taxon>
        <taxon>Malvales</taxon>
        <taxon>Malvaceae</taxon>
        <taxon>Malvoideae</taxon>
        <taxon>Gossypium</taxon>
    </lineage>
</organism>
<dbReference type="OrthoDB" id="734536at2759"/>
<evidence type="ECO:0000256" key="2">
    <source>
        <dbReference type="SAM" id="Phobius"/>
    </source>
</evidence>
<sequence length="185" mass="20748">MDEGETWGGFNDWEQVEVPTHSSSIHHQSTPPAEPDIVHRGLEMSSGDEAEVNSSVASNNGDEPNSGPLKKANEFGRILSNGVVKVAARLGYYLGIWPFGAITGILAALLVPFVYAKMRKWRARVKEEKKDPLILLIQQKDQMINKLLIQTAHMKELISTRRRVPVLRNISRFGPRFGQLTRFNS</sequence>
<keyword evidence="2" id="KW-0472">Membrane</keyword>
<reference evidence="3 4" key="1">
    <citation type="journal article" date="2021" name="Plant Biotechnol. J.">
        <title>Multi-omics assisted identification of the key and species-specific regulatory components of drought-tolerant mechanisms in Gossypium stocksii.</title>
        <authorList>
            <person name="Yu D."/>
            <person name="Ke L."/>
            <person name="Zhang D."/>
            <person name="Wu Y."/>
            <person name="Sun Y."/>
            <person name="Mei J."/>
            <person name="Sun J."/>
            <person name="Sun Y."/>
        </authorList>
    </citation>
    <scope>NUCLEOTIDE SEQUENCE [LARGE SCALE GENOMIC DNA]</scope>
    <source>
        <strain evidence="4">cv. E1</strain>
        <tissue evidence="3">Leaf</tissue>
    </source>
</reference>
<dbReference type="Proteomes" id="UP000828251">
    <property type="component" value="Unassembled WGS sequence"/>
</dbReference>